<dbReference type="FunFam" id="3.40.50.720:FF:000084">
    <property type="entry name" value="Short-chain dehydrogenase reductase"/>
    <property type="match status" value="1"/>
</dbReference>
<dbReference type="Proteomes" id="UP001172681">
    <property type="component" value="Unassembled WGS sequence"/>
</dbReference>
<keyword evidence="5" id="KW-1185">Reference proteome</keyword>
<dbReference type="InterPro" id="IPR020904">
    <property type="entry name" value="Sc_DH/Rdtase_CS"/>
</dbReference>
<name>A0AA38XV14_9EURO</name>
<protein>
    <submittedName>
        <fullName evidence="4">Uncharacterized protein</fullName>
    </submittedName>
</protein>
<keyword evidence="2" id="KW-0521">NADP</keyword>
<evidence type="ECO:0000313" key="4">
    <source>
        <dbReference type="EMBL" id="KAJ9623819.1"/>
    </source>
</evidence>
<dbReference type="Pfam" id="PF13561">
    <property type="entry name" value="adh_short_C2"/>
    <property type="match status" value="1"/>
</dbReference>
<evidence type="ECO:0000256" key="3">
    <source>
        <dbReference type="ARBA" id="ARBA00023002"/>
    </source>
</evidence>
<accession>A0AA38XV14</accession>
<comment type="similarity">
    <text evidence="1">Belongs to the short-chain dehydrogenases/reductases (SDR) family.</text>
</comment>
<dbReference type="PANTHER" id="PTHR24321">
    <property type="entry name" value="DEHYDROGENASES, SHORT CHAIN"/>
    <property type="match status" value="1"/>
</dbReference>
<reference evidence="4" key="1">
    <citation type="submission" date="2022-10" db="EMBL/GenBank/DDBJ databases">
        <title>Culturing micro-colonial fungi from biological soil crusts in the Mojave desert and describing Neophaeococcomyces mojavensis, and introducing the new genera and species Taxawa tesnikishii.</title>
        <authorList>
            <person name="Kurbessoian T."/>
            <person name="Stajich J.E."/>
        </authorList>
    </citation>
    <scope>NUCLEOTIDE SEQUENCE</scope>
    <source>
        <strain evidence="4">TK_35</strain>
    </source>
</reference>
<dbReference type="PANTHER" id="PTHR24321:SF8">
    <property type="entry name" value="ESTRADIOL 17-BETA-DEHYDROGENASE 8-RELATED"/>
    <property type="match status" value="1"/>
</dbReference>
<dbReference type="AlphaFoldDB" id="A0AA38XV14"/>
<dbReference type="SUPFAM" id="SSF51735">
    <property type="entry name" value="NAD(P)-binding Rossmann-fold domains"/>
    <property type="match status" value="1"/>
</dbReference>
<sequence>MSSIAGKIFALTGAASGIGRATAQLLISRGGSVCCADINEQSLNGLQASLPQEHRQRLAIFKLDVGNRDEVSAFINFTLKKFGRLDGFANVAAIVNTDPEGEKKLWEVKNEHFRAVYRVNVEGVFNCLAEVLKPGVLPDGASIVNVASYLGLRALPNVTAYGSSKHAVVGLTKIAAFDAAERKIRVNAVAPGVIDTPLLRNSKDPNGKTFADATTQPGITQRLGQPAEVAQIIAFLLSDESSFVNGAVYAVDGGWNV</sequence>
<dbReference type="EMBL" id="JAPDRN010000097">
    <property type="protein sequence ID" value="KAJ9623819.1"/>
    <property type="molecule type" value="Genomic_DNA"/>
</dbReference>
<proteinExistence type="inferred from homology"/>
<evidence type="ECO:0000313" key="5">
    <source>
        <dbReference type="Proteomes" id="UP001172681"/>
    </source>
</evidence>
<dbReference type="CDD" id="cd05233">
    <property type="entry name" value="SDR_c"/>
    <property type="match status" value="1"/>
</dbReference>
<gene>
    <name evidence="4" type="ORF">H2204_011005</name>
</gene>
<dbReference type="PRINTS" id="PR00080">
    <property type="entry name" value="SDRFAMILY"/>
</dbReference>
<dbReference type="PROSITE" id="PS00061">
    <property type="entry name" value="ADH_SHORT"/>
    <property type="match status" value="1"/>
</dbReference>
<keyword evidence="3" id="KW-0560">Oxidoreductase</keyword>
<dbReference type="Gene3D" id="3.40.50.720">
    <property type="entry name" value="NAD(P)-binding Rossmann-like Domain"/>
    <property type="match status" value="1"/>
</dbReference>
<dbReference type="InterPro" id="IPR002347">
    <property type="entry name" value="SDR_fam"/>
</dbReference>
<evidence type="ECO:0000256" key="2">
    <source>
        <dbReference type="ARBA" id="ARBA00022857"/>
    </source>
</evidence>
<dbReference type="PRINTS" id="PR00081">
    <property type="entry name" value="GDHRDH"/>
</dbReference>
<evidence type="ECO:0000256" key="1">
    <source>
        <dbReference type="ARBA" id="ARBA00006484"/>
    </source>
</evidence>
<dbReference type="GO" id="GO:0016491">
    <property type="term" value="F:oxidoreductase activity"/>
    <property type="evidence" value="ECO:0007669"/>
    <property type="project" value="UniProtKB-KW"/>
</dbReference>
<comment type="caution">
    <text evidence="4">The sequence shown here is derived from an EMBL/GenBank/DDBJ whole genome shotgun (WGS) entry which is preliminary data.</text>
</comment>
<organism evidence="4 5">
    <name type="scientific">Knufia peltigerae</name>
    <dbReference type="NCBI Taxonomy" id="1002370"/>
    <lineage>
        <taxon>Eukaryota</taxon>
        <taxon>Fungi</taxon>
        <taxon>Dikarya</taxon>
        <taxon>Ascomycota</taxon>
        <taxon>Pezizomycotina</taxon>
        <taxon>Eurotiomycetes</taxon>
        <taxon>Chaetothyriomycetidae</taxon>
        <taxon>Chaetothyriales</taxon>
        <taxon>Trichomeriaceae</taxon>
        <taxon>Knufia</taxon>
    </lineage>
</organism>
<dbReference type="InterPro" id="IPR036291">
    <property type="entry name" value="NAD(P)-bd_dom_sf"/>
</dbReference>